<feature type="region of interest" description="Disordered" evidence="5">
    <location>
        <begin position="412"/>
        <end position="438"/>
    </location>
</feature>
<evidence type="ECO:0000256" key="4">
    <source>
        <dbReference type="ARBA" id="ARBA00023453"/>
    </source>
</evidence>
<evidence type="ECO:0008006" key="8">
    <source>
        <dbReference type="Google" id="ProtNLM"/>
    </source>
</evidence>
<dbReference type="CDD" id="cd02440">
    <property type="entry name" value="AdoMet_MTases"/>
    <property type="match status" value="1"/>
</dbReference>
<dbReference type="Gene3D" id="3.40.50.150">
    <property type="entry name" value="Vaccinia Virus protein VP39"/>
    <property type="match status" value="1"/>
</dbReference>
<dbReference type="AlphaFoldDB" id="A0A2K3QFE6"/>
<keyword evidence="7" id="KW-1185">Reference proteome</keyword>
<dbReference type="PROSITE" id="PS51682">
    <property type="entry name" value="SAM_OMT_I"/>
    <property type="match status" value="1"/>
</dbReference>
<dbReference type="EMBL" id="NRSZ01000576">
    <property type="protein sequence ID" value="PNY26268.1"/>
    <property type="molecule type" value="Genomic_DNA"/>
</dbReference>
<dbReference type="Pfam" id="PF01596">
    <property type="entry name" value="Methyltransf_3"/>
    <property type="match status" value="1"/>
</dbReference>
<dbReference type="SUPFAM" id="SSF53335">
    <property type="entry name" value="S-adenosyl-L-methionine-dependent methyltransferases"/>
    <property type="match status" value="1"/>
</dbReference>
<proteinExistence type="inferred from homology"/>
<reference evidence="6 7" key="1">
    <citation type="submission" date="2017-08" db="EMBL/GenBank/DDBJ databases">
        <title>Harnessing the power of phylogenomics to disentangle the directionality and signatures of interkingdom host jumping in the parasitic fungal genus Tolypocladium.</title>
        <authorList>
            <person name="Quandt C.A."/>
            <person name="Patterson W."/>
            <person name="Spatafora J.W."/>
        </authorList>
    </citation>
    <scope>NUCLEOTIDE SEQUENCE [LARGE SCALE GENOMIC DNA]</scope>
    <source>
        <strain evidence="6 7">CBS 113982</strain>
    </source>
</reference>
<name>A0A2K3QFE6_9HYPO</name>
<dbReference type="InterPro" id="IPR050362">
    <property type="entry name" value="Cation-dep_OMT"/>
</dbReference>
<protein>
    <recommendedName>
        <fullName evidence="8">O-methyltransferase MdmC</fullName>
    </recommendedName>
</protein>
<dbReference type="OrthoDB" id="10251242at2759"/>
<keyword evidence="3" id="KW-0949">S-adenosyl-L-methionine</keyword>
<gene>
    <name evidence="6" type="ORF">TCAP_03807</name>
</gene>
<comment type="caution">
    <text evidence="6">The sequence shown here is derived from an EMBL/GenBank/DDBJ whole genome shotgun (WGS) entry which is preliminary data.</text>
</comment>
<evidence type="ECO:0000256" key="2">
    <source>
        <dbReference type="ARBA" id="ARBA00022679"/>
    </source>
</evidence>
<keyword evidence="1" id="KW-0489">Methyltransferase</keyword>
<dbReference type="GO" id="GO:0008171">
    <property type="term" value="F:O-methyltransferase activity"/>
    <property type="evidence" value="ECO:0007669"/>
    <property type="project" value="InterPro"/>
</dbReference>
<evidence type="ECO:0000313" key="6">
    <source>
        <dbReference type="EMBL" id="PNY26268.1"/>
    </source>
</evidence>
<dbReference type="PANTHER" id="PTHR10509">
    <property type="entry name" value="O-METHYLTRANSFERASE-RELATED"/>
    <property type="match status" value="1"/>
</dbReference>
<sequence>MARPAVALEAERPSCCRRLIIVTDTKYQHEKQRFHAVSHAASQPEGCGAGHRLHSTALPKHVVDYHGWVNENHARAGYMMSDFQGQCHVILARVIGARRILEIGVYVGYSALVWAHAVGGDGSVTGLEVMANEAPQRNGVANVQVIKGDGLEALAKLEPKEPYDLVFIDAQKSGHPSYLANILASSKPRSAALLLRPGGLIVADNVLRRGLVADDGDDNPWASQERKQRNRSEYETDRDLECLREFNAAVRGSERFESFFLTPLYDGMGLARLIDQRAWLGCLCLVLVMEEHHTWHGAPIFNNDASPNNRGEGNPKGYTHLLVHGPEPLARAGWGDAYRRARATNERNGGASWSKQANLFTQLRSPGPPPSMTFPRVCKRAVSCIAGWVSRAPVLLRCLCLMSTVFAWETGTNLPRPASLNEKKGHRGAQPTAATPARGGRRFAWLLRGLQAPCATPQQPPRRRRILFSRREEPSGCLPVCESSGVVAQRRSHRGRNKPASEEAALECGANSADQGGGVV</sequence>
<evidence type="ECO:0000256" key="5">
    <source>
        <dbReference type="SAM" id="MobiDB-lite"/>
    </source>
</evidence>
<evidence type="ECO:0000313" key="7">
    <source>
        <dbReference type="Proteomes" id="UP000236621"/>
    </source>
</evidence>
<dbReference type="PANTHER" id="PTHR10509:SF14">
    <property type="entry name" value="CAFFEOYL-COA O-METHYLTRANSFERASE 3-RELATED"/>
    <property type="match status" value="1"/>
</dbReference>
<dbReference type="STRING" id="45235.A0A2K3QFE6"/>
<dbReference type="InterPro" id="IPR029063">
    <property type="entry name" value="SAM-dependent_MTases_sf"/>
</dbReference>
<feature type="region of interest" description="Disordered" evidence="5">
    <location>
        <begin position="490"/>
        <end position="520"/>
    </location>
</feature>
<organism evidence="6 7">
    <name type="scientific">Tolypocladium capitatum</name>
    <dbReference type="NCBI Taxonomy" id="45235"/>
    <lineage>
        <taxon>Eukaryota</taxon>
        <taxon>Fungi</taxon>
        <taxon>Dikarya</taxon>
        <taxon>Ascomycota</taxon>
        <taxon>Pezizomycotina</taxon>
        <taxon>Sordariomycetes</taxon>
        <taxon>Hypocreomycetidae</taxon>
        <taxon>Hypocreales</taxon>
        <taxon>Ophiocordycipitaceae</taxon>
        <taxon>Tolypocladium</taxon>
    </lineage>
</organism>
<dbReference type="GO" id="GO:0032259">
    <property type="term" value="P:methylation"/>
    <property type="evidence" value="ECO:0007669"/>
    <property type="project" value="UniProtKB-KW"/>
</dbReference>
<evidence type="ECO:0000256" key="1">
    <source>
        <dbReference type="ARBA" id="ARBA00022603"/>
    </source>
</evidence>
<dbReference type="InterPro" id="IPR002935">
    <property type="entry name" value="SAM_O-MeTrfase"/>
</dbReference>
<dbReference type="Proteomes" id="UP000236621">
    <property type="component" value="Unassembled WGS sequence"/>
</dbReference>
<keyword evidence="2" id="KW-0808">Transferase</keyword>
<evidence type="ECO:0000256" key="3">
    <source>
        <dbReference type="ARBA" id="ARBA00022691"/>
    </source>
</evidence>
<accession>A0A2K3QFE6</accession>
<comment type="similarity">
    <text evidence="4">Belongs to the class I-like SAM-binding methyltransferase superfamily. Cation-dependent O-methyltransferase family.</text>
</comment>
<dbReference type="GO" id="GO:0008757">
    <property type="term" value="F:S-adenosylmethionine-dependent methyltransferase activity"/>
    <property type="evidence" value="ECO:0007669"/>
    <property type="project" value="TreeGrafter"/>
</dbReference>